<gene>
    <name evidence="7" type="primary">add</name>
    <name evidence="7" type="ORF">F9K24_09710</name>
</gene>
<proteinExistence type="inferred from homology"/>
<dbReference type="GO" id="GO:0046872">
    <property type="term" value="F:metal ion binding"/>
    <property type="evidence" value="ECO:0007669"/>
    <property type="project" value="UniProtKB-KW"/>
</dbReference>
<evidence type="ECO:0000313" key="7">
    <source>
        <dbReference type="EMBL" id="KAB2932646.1"/>
    </source>
</evidence>
<keyword evidence="3" id="KW-0479">Metal-binding</keyword>
<dbReference type="GO" id="GO:0009168">
    <property type="term" value="P:purine ribonucleoside monophosphate biosynthetic process"/>
    <property type="evidence" value="ECO:0007669"/>
    <property type="project" value="InterPro"/>
</dbReference>
<dbReference type="Gene3D" id="3.20.20.140">
    <property type="entry name" value="Metal-dependent hydrolases"/>
    <property type="match status" value="1"/>
</dbReference>
<evidence type="ECO:0000256" key="4">
    <source>
        <dbReference type="ARBA" id="ARBA00022801"/>
    </source>
</evidence>
<dbReference type="GO" id="GO:0016814">
    <property type="term" value="F:hydrolase activity, acting on carbon-nitrogen (but not peptide) bonds, in cyclic amidines"/>
    <property type="evidence" value="ECO:0007669"/>
    <property type="project" value="UniProtKB-ARBA"/>
</dbReference>
<dbReference type="InterPro" id="IPR032466">
    <property type="entry name" value="Metal_Hydrolase"/>
</dbReference>
<organism evidence="7 8">
    <name type="scientific">Leptonema illini</name>
    <dbReference type="NCBI Taxonomy" id="183"/>
    <lineage>
        <taxon>Bacteria</taxon>
        <taxon>Pseudomonadati</taxon>
        <taxon>Spirochaetota</taxon>
        <taxon>Spirochaetia</taxon>
        <taxon>Leptospirales</taxon>
        <taxon>Leptospiraceae</taxon>
        <taxon>Leptonema</taxon>
    </lineage>
</organism>
<dbReference type="Pfam" id="PF00962">
    <property type="entry name" value="A_deaminase"/>
    <property type="match status" value="1"/>
</dbReference>
<dbReference type="Proteomes" id="UP000460298">
    <property type="component" value="Unassembled WGS sequence"/>
</dbReference>
<dbReference type="InterPro" id="IPR021710">
    <property type="entry name" value="DUF3293"/>
</dbReference>
<comment type="similarity">
    <text evidence="2">Belongs to the metallo-dependent hydrolases superfamily. Adenosine and AMP deaminases family.</text>
</comment>
<feature type="domain" description="Adenosine deaminase" evidence="6">
    <location>
        <begin position="153"/>
        <end position="473"/>
    </location>
</feature>
<dbReference type="Pfam" id="PF11697">
    <property type="entry name" value="DUF3293"/>
    <property type="match status" value="1"/>
</dbReference>
<comment type="caution">
    <text evidence="7">The sequence shown here is derived from an EMBL/GenBank/DDBJ whole genome shotgun (WGS) entry which is preliminary data.</text>
</comment>
<dbReference type="GO" id="GO:0019239">
    <property type="term" value="F:deaminase activity"/>
    <property type="evidence" value="ECO:0007669"/>
    <property type="project" value="InterPro"/>
</dbReference>
<evidence type="ECO:0000256" key="2">
    <source>
        <dbReference type="ARBA" id="ARBA00006676"/>
    </source>
</evidence>
<keyword evidence="5" id="KW-0862">Zinc</keyword>
<evidence type="ECO:0000256" key="3">
    <source>
        <dbReference type="ARBA" id="ARBA00022723"/>
    </source>
</evidence>
<dbReference type="InterPro" id="IPR006650">
    <property type="entry name" value="A/AMP_deam_AS"/>
</dbReference>
<protein>
    <submittedName>
        <fullName evidence="7">Adenosine deaminase</fullName>
        <ecNumber evidence="7">3.5.4.4</ecNumber>
    </submittedName>
</protein>
<dbReference type="EMBL" id="WBUI01000008">
    <property type="protein sequence ID" value="KAB2932646.1"/>
    <property type="molecule type" value="Genomic_DNA"/>
</dbReference>
<evidence type="ECO:0000313" key="8">
    <source>
        <dbReference type="Proteomes" id="UP000460298"/>
    </source>
</evidence>
<dbReference type="PANTHER" id="PTHR43114:SF6">
    <property type="entry name" value="ADENINE DEAMINASE"/>
    <property type="match status" value="1"/>
</dbReference>
<accession>A0A833H1Q0</accession>
<evidence type="ECO:0000259" key="6">
    <source>
        <dbReference type="Pfam" id="PF00962"/>
    </source>
</evidence>
<reference evidence="7 8" key="1">
    <citation type="submission" date="2019-10" db="EMBL/GenBank/DDBJ databases">
        <title>Extracellular Electron Transfer in a Candidatus Methanoperedens spp. Enrichment Culture.</title>
        <authorList>
            <person name="Berger S."/>
            <person name="Rangel Shaw D."/>
            <person name="Berben T."/>
            <person name="In 'T Zandt M."/>
            <person name="Frank J."/>
            <person name="Reimann J."/>
            <person name="Jetten M.S.M."/>
            <person name="Welte C.U."/>
        </authorList>
    </citation>
    <scope>NUCLEOTIDE SEQUENCE [LARGE SCALE GENOMIC DNA]</scope>
    <source>
        <strain evidence="7">SB12</strain>
    </source>
</reference>
<sequence>MSLTQSLQALYENARYGIILGAERINLSTEGVLSGNVSLLFEQPVAIITSYNPSAGSDHPILLSDEENGRAQRRLEEYLQSRGIEYYNAVGYAVDGSHSEPSFALFRMSREQAAAIGRRFGQAAIFYFEGRPQSKGEVVPCGEDTYSLIRRLPLVELHLHTEGSIPLSHLLTLVEKRGGEQADRLRSEADLIGFLRYRNFYEFIQKWLWTISLIETEEDYEGLVFAVMKSLHEIGVVHAELHFSPFDYVDGRLKAPAIAEAVCSGMKRAKTAFGMSGAMIADIVRNHPPETAIERIDSIAPFLGDELVAIGLGGNEAKFPPELFTEAFAHARKRGFRTVAHAGETAGADSIRGALVDLQAERIGHGIRCFEEMSLVEELVRRRTALEVCMTSNEATGVIDDLGDHPIRKLMQAGLNVSLNSDDPTMFRTDLREEFGAFVSEFRGTGDEIRQLLRNAVSAAFVDESRKKEIEKALSE</sequence>
<evidence type="ECO:0000256" key="1">
    <source>
        <dbReference type="ARBA" id="ARBA00001947"/>
    </source>
</evidence>
<name>A0A833H1Q0_9LEPT</name>
<dbReference type="InterPro" id="IPR006330">
    <property type="entry name" value="Ado/ade_deaminase"/>
</dbReference>
<comment type="cofactor">
    <cofactor evidence="1">
        <name>Zn(2+)</name>
        <dbReference type="ChEBI" id="CHEBI:29105"/>
    </cofactor>
</comment>
<dbReference type="NCBIfam" id="TIGR01430">
    <property type="entry name" value="aden_deam"/>
    <property type="match status" value="1"/>
</dbReference>
<dbReference type="AlphaFoldDB" id="A0A833H1Q0"/>
<dbReference type="SUPFAM" id="SSF51556">
    <property type="entry name" value="Metallo-dependent hydrolases"/>
    <property type="match status" value="1"/>
</dbReference>
<dbReference type="PROSITE" id="PS00485">
    <property type="entry name" value="A_DEAMINASE"/>
    <property type="match status" value="1"/>
</dbReference>
<dbReference type="InterPro" id="IPR001365">
    <property type="entry name" value="A_deaminase_dom"/>
</dbReference>
<dbReference type="PANTHER" id="PTHR43114">
    <property type="entry name" value="ADENINE DEAMINASE"/>
    <property type="match status" value="1"/>
</dbReference>
<dbReference type="EC" id="3.5.4.4" evidence="7"/>
<evidence type="ECO:0000256" key="5">
    <source>
        <dbReference type="ARBA" id="ARBA00022833"/>
    </source>
</evidence>
<keyword evidence="4 7" id="KW-0378">Hydrolase</keyword>